<dbReference type="Pfam" id="PF01106">
    <property type="entry name" value="NifU"/>
    <property type="match status" value="1"/>
</dbReference>
<keyword evidence="4" id="KW-0833">Ubl conjugation pathway</keyword>
<feature type="domain" description="NIF system FeS cluster assembly NifU C-terminal" evidence="5">
    <location>
        <begin position="2"/>
        <end position="54"/>
    </location>
</feature>
<feature type="domain" description="Ubiquitin carboxyl-terminal hydrolase 7 ICP0-binding" evidence="6">
    <location>
        <begin position="70"/>
        <end position="124"/>
    </location>
</feature>
<dbReference type="PANTHER" id="PTHR11178:SF39">
    <property type="entry name" value="NIFU-LIKE PROTEIN 2, CHLOROPLASTIC"/>
    <property type="match status" value="1"/>
</dbReference>
<dbReference type="Pfam" id="PF12436">
    <property type="entry name" value="USP7_ICP0_bdg"/>
    <property type="match status" value="1"/>
</dbReference>
<dbReference type="SUPFAM" id="SSF117916">
    <property type="entry name" value="Fe-S cluster assembly (FSCA) domain-like"/>
    <property type="match status" value="1"/>
</dbReference>
<protein>
    <submittedName>
        <fullName evidence="7">NifU-like protein 2</fullName>
    </submittedName>
</protein>
<accession>A0A833QV07</accession>
<organism evidence="7 8">
    <name type="scientific">Carex littledalei</name>
    <dbReference type="NCBI Taxonomy" id="544730"/>
    <lineage>
        <taxon>Eukaryota</taxon>
        <taxon>Viridiplantae</taxon>
        <taxon>Streptophyta</taxon>
        <taxon>Embryophyta</taxon>
        <taxon>Tracheophyta</taxon>
        <taxon>Spermatophyta</taxon>
        <taxon>Magnoliopsida</taxon>
        <taxon>Liliopsida</taxon>
        <taxon>Poales</taxon>
        <taxon>Cyperaceae</taxon>
        <taxon>Cyperoideae</taxon>
        <taxon>Cariceae</taxon>
        <taxon>Carex</taxon>
        <taxon>Carex subgen. Euthyceras</taxon>
    </lineage>
</organism>
<dbReference type="InterPro" id="IPR001075">
    <property type="entry name" value="NIF_FeS_clus_asmbl_NifU_C"/>
</dbReference>
<dbReference type="GO" id="GO:0140096">
    <property type="term" value="F:catalytic activity, acting on a protein"/>
    <property type="evidence" value="ECO:0007669"/>
    <property type="project" value="UniProtKB-ARBA"/>
</dbReference>
<dbReference type="OrthoDB" id="565552at2759"/>
<dbReference type="GO" id="GO:0005506">
    <property type="term" value="F:iron ion binding"/>
    <property type="evidence" value="ECO:0007669"/>
    <property type="project" value="InterPro"/>
</dbReference>
<evidence type="ECO:0000256" key="1">
    <source>
        <dbReference type="ARBA" id="ARBA00004470"/>
    </source>
</evidence>
<reference evidence="7" key="1">
    <citation type="submission" date="2020-01" db="EMBL/GenBank/DDBJ databases">
        <title>Genome sequence of Kobresia littledalei, the first chromosome-level genome in the family Cyperaceae.</title>
        <authorList>
            <person name="Qu G."/>
        </authorList>
    </citation>
    <scope>NUCLEOTIDE SEQUENCE</scope>
    <source>
        <strain evidence="7">C.B.Clarke</strain>
        <tissue evidence="7">Leaf</tissue>
    </source>
</reference>
<comment type="similarity">
    <text evidence="2">Belongs to the NifU family.</text>
</comment>
<dbReference type="GO" id="GO:0005739">
    <property type="term" value="C:mitochondrion"/>
    <property type="evidence" value="ECO:0007669"/>
    <property type="project" value="TreeGrafter"/>
</dbReference>
<proteinExistence type="inferred from homology"/>
<dbReference type="GO" id="GO:0051536">
    <property type="term" value="F:iron-sulfur cluster binding"/>
    <property type="evidence" value="ECO:0007669"/>
    <property type="project" value="InterPro"/>
</dbReference>
<dbReference type="GO" id="GO:0016226">
    <property type="term" value="P:iron-sulfur cluster assembly"/>
    <property type="evidence" value="ECO:0007669"/>
    <property type="project" value="InterPro"/>
</dbReference>
<comment type="caution">
    <text evidence="7">The sequence shown here is derived from an EMBL/GenBank/DDBJ whole genome shotgun (WGS) entry which is preliminary data.</text>
</comment>
<comment type="subunit">
    <text evidence="3">Homodimer; disulfide-linked.</text>
</comment>
<dbReference type="Gene3D" id="3.10.20.90">
    <property type="entry name" value="Phosphatidylinositol 3-kinase Catalytic Subunit, Chain A, domain 1"/>
    <property type="match status" value="1"/>
</dbReference>
<comment type="subcellular location">
    <subcellularLocation>
        <location evidence="1">Plastid</location>
        <location evidence="1">Chloroplast stroma</location>
    </subcellularLocation>
</comment>
<evidence type="ECO:0000256" key="3">
    <source>
        <dbReference type="ARBA" id="ARBA00011748"/>
    </source>
</evidence>
<sequence>MADGGNVGLHEIDSNIVQLKLQGACGSCPSSVTTVKMGIERRLMDKIPEIVAVEPVSDQETGLELNAENIEKMFTYENVVERVANQLGVDDPSKLRLISHNCYSQQPKLQPIKYRGVEHLSEMLVHYNEVIFSNINQRTHDLSQFLMGYQMAS</sequence>
<evidence type="ECO:0000259" key="6">
    <source>
        <dbReference type="Pfam" id="PF12436"/>
    </source>
</evidence>
<gene>
    <name evidence="7" type="ORF">FCM35_KLT06957</name>
</gene>
<dbReference type="GO" id="GO:0005198">
    <property type="term" value="F:structural molecule activity"/>
    <property type="evidence" value="ECO:0007669"/>
    <property type="project" value="UniProtKB-ARBA"/>
</dbReference>
<evidence type="ECO:0000313" key="7">
    <source>
        <dbReference type="EMBL" id="KAF3328351.1"/>
    </source>
</evidence>
<dbReference type="PANTHER" id="PTHR11178">
    <property type="entry name" value="IRON-SULFUR CLUSTER SCAFFOLD PROTEIN NFU-RELATED"/>
    <property type="match status" value="1"/>
</dbReference>
<evidence type="ECO:0000256" key="4">
    <source>
        <dbReference type="ARBA" id="ARBA00022786"/>
    </source>
</evidence>
<dbReference type="FunFam" id="3.30.300.130:FF:000003">
    <property type="entry name" value="NifU-like protein 3, chloroplastic"/>
    <property type="match status" value="1"/>
</dbReference>
<keyword evidence="8" id="KW-1185">Reference proteome</keyword>
<dbReference type="AlphaFoldDB" id="A0A833QV07"/>
<evidence type="ECO:0000256" key="2">
    <source>
        <dbReference type="ARBA" id="ARBA00006420"/>
    </source>
</evidence>
<dbReference type="InterPro" id="IPR034904">
    <property type="entry name" value="FSCA_dom_sf"/>
</dbReference>
<dbReference type="EMBL" id="SWLB01000016">
    <property type="protein sequence ID" value="KAF3328351.1"/>
    <property type="molecule type" value="Genomic_DNA"/>
</dbReference>
<dbReference type="InterPro" id="IPR024729">
    <property type="entry name" value="USP7_ICP0-binding_dom"/>
</dbReference>
<dbReference type="Proteomes" id="UP000623129">
    <property type="component" value="Unassembled WGS sequence"/>
</dbReference>
<dbReference type="GO" id="GO:0009570">
    <property type="term" value="C:chloroplast stroma"/>
    <property type="evidence" value="ECO:0007669"/>
    <property type="project" value="UniProtKB-SubCell"/>
</dbReference>
<name>A0A833QV07_9POAL</name>
<evidence type="ECO:0000313" key="8">
    <source>
        <dbReference type="Proteomes" id="UP000623129"/>
    </source>
</evidence>
<evidence type="ECO:0000259" key="5">
    <source>
        <dbReference type="Pfam" id="PF01106"/>
    </source>
</evidence>
<dbReference type="Gene3D" id="3.30.300.130">
    <property type="entry name" value="Fe-S cluster assembly (FSCA)"/>
    <property type="match status" value="1"/>
</dbReference>